<reference evidence="3" key="1">
    <citation type="journal article" date="2002" name="Science">
        <title>The draft genome of Ciona intestinalis: insights into chordate and vertebrate origins.</title>
        <authorList>
            <person name="Dehal P."/>
            <person name="Satou Y."/>
            <person name="Campbell R.K."/>
            <person name="Chapman J."/>
            <person name="Degnan B."/>
            <person name="De Tomaso A."/>
            <person name="Davidson B."/>
            <person name="Di Gregorio A."/>
            <person name="Gelpke M."/>
            <person name="Goodstein D.M."/>
            <person name="Harafuji N."/>
            <person name="Hastings K.E."/>
            <person name="Ho I."/>
            <person name="Hotta K."/>
            <person name="Huang W."/>
            <person name="Kawashima T."/>
            <person name="Lemaire P."/>
            <person name="Martinez D."/>
            <person name="Meinertzhagen I.A."/>
            <person name="Necula S."/>
            <person name="Nonaka M."/>
            <person name="Putnam N."/>
            <person name="Rash S."/>
            <person name="Saiga H."/>
            <person name="Satake M."/>
            <person name="Terry A."/>
            <person name="Yamada L."/>
            <person name="Wang H.G."/>
            <person name="Awazu S."/>
            <person name="Azumi K."/>
            <person name="Boore J."/>
            <person name="Branno M."/>
            <person name="Chin-Bow S."/>
            <person name="DeSantis R."/>
            <person name="Doyle S."/>
            <person name="Francino P."/>
            <person name="Keys D.N."/>
            <person name="Haga S."/>
            <person name="Hayashi H."/>
            <person name="Hino K."/>
            <person name="Imai K.S."/>
            <person name="Inaba K."/>
            <person name="Kano S."/>
            <person name="Kobayashi K."/>
            <person name="Kobayashi M."/>
            <person name="Lee B.I."/>
            <person name="Makabe K.W."/>
            <person name="Manohar C."/>
            <person name="Matassi G."/>
            <person name="Medina M."/>
            <person name="Mochizuki Y."/>
            <person name="Mount S."/>
            <person name="Morishita T."/>
            <person name="Miura S."/>
            <person name="Nakayama A."/>
            <person name="Nishizaka S."/>
            <person name="Nomoto H."/>
            <person name="Ohta F."/>
            <person name="Oishi K."/>
            <person name="Rigoutsos I."/>
            <person name="Sano M."/>
            <person name="Sasaki A."/>
            <person name="Sasakura Y."/>
            <person name="Shoguchi E."/>
            <person name="Shin-i T."/>
            <person name="Spagnuolo A."/>
            <person name="Stainier D."/>
            <person name="Suzuki M.M."/>
            <person name="Tassy O."/>
            <person name="Takatori N."/>
            <person name="Tokuoka M."/>
            <person name="Yagi K."/>
            <person name="Yoshizaki F."/>
            <person name="Wada S."/>
            <person name="Zhang C."/>
            <person name="Hyatt P.D."/>
            <person name="Larimer F."/>
            <person name="Detter C."/>
            <person name="Doggett N."/>
            <person name="Glavina T."/>
            <person name="Hawkins T."/>
            <person name="Richardson P."/>
            <person name="Lucas S."/>
            <person name="Kohara Y."/>
            <person name="Levine M."/>
            <person name="Satoh N."/>
            <person name="Rokhsar D.S."/>
        </authorList>
    </citation>
    <scope>NUCLEOTIDE SEQUENCE [LARGE SCALE GENOMIC DNA]</scope>
</reference>
<dbReference type="PANTHER" id="PTHR31663:SF6">
    <property type="entry name" value="COILED-COIL DOMAIN-CONTAINING PROTEIN 3-LIKE"/>
    <property type="match status" value="1"/>
</dbReference>
<dbReference type="PANTHER" id="PTHR31663">
    <property type="entry name" value="COILED-COIL DOMAIN-CONTAINING PROTEIN 3"/>
    <property type="match status" value="1"/>
</dbReference>
<feature type="chain" id="PRO_5014090222" evidence="1">
    <location>
        <begin position="24"/>
        <end position="331"/>
    </location>
</feature>
<feature type="signal peptide" evidence="1">
    <location>
        <begin position="1"/>
        <end position="23"/>
    </location>
</feature>
<dbReference type="AlphaFoldDB" id="F6WW43"/>
<dbReference type="KEGG" id="cin:100180302"/>
<dbReference type="Ensembl" id="ENSCINT00000002540.3">
    <property type="protein sequence ID" value="ENSCINP00000002540.3"/>
    <property type="gene ID" value="ENSCING00000001312.3"/>
</dbReference>
<dbReference type="GeneID" id="100180302"/>
<evidence type="ECO:0000256" key="1">
    <source>
        <dbReference type="SAM" id="SignalP"/>
    </source>
</evidence>
<keyword evidence="1" id="KW-0732">Signal</keyword>
<sequence length="331" mass="37064">MTSTFKVILLAVTLILNSFRVIGICSNLPSNWAPQNIATRATASPAIAYVKVREITNRNVELWGNTYSAVVDLICNVKADRGIILPLDFTIEKMGAQPNNCPLRDVVAGNNYIIFLDRGQVTPGVFTPIAVNQEQCVFDDSWDNLQALSVQLQHCLLSDGCLYVPPDWKPLPENERAKDAEIFVRAKIKSIHYLNSSPTTYTAVCELICNMKQPSNMKAMPNTFNVTSLGTAVGQCAEHHVTPGFEFYMFLERHFPFFPLPGSTIPPHILDRYMLGVQEVNLQQGVMNVTDKMDDVFKEYTISCPSYAYRIQYSLHTTALFLTLCIVLLLS</sequence>
<dbReference type="RefSeq" id="XP_002126640.1">
    <property type="nucleotide sequence ID" value="XM_002126604.2"/>
</dbReference>
<name>F6WW43_CIOIN</name>
<protein>
    <submittedName>
        <fullName evidence="2">Uncharacterized LOC100180302</fullName>
    </submittedName>
</protein>
<evidence type="ECO:0000313" key="3">
    <source>
        <dbReference type="Proteomes" id="UP000008144"/>
    </source>
</evidence>
<dbReference type="HOGENOM" id="CLU_839251_0_0_1"/>
<organism evidence="2 3">
    <name type="scientific">Ciona intestinalis</name>
    <name type="common">Transparent sea squirt</name>
    <name type="synonym">Ascidia intestinalis</name>
    <dbReference type="NCBI Taxonomy" id="7719"/>
    <lineage>
        <taxon>Eukaryota</taxon>
        <taxon>Metazoa</taxon>
        <taxon>Chordata</taxon>
        <taxon>Tunicata</taxon>
        <taxon>Ascidiacea</taxon>
        <taxon>Phlebobranchia</taxon>
        <taxon>Cionidae</taxon>
        <taxon>Ciona</taxon>
    </lineage>
</organism>
<dbReference type="InParanoid" id="F6WW43"/>
<dbReference type="GeneTree" id="ENSGT00390000014429"/>
<keyword evidence="3" id="KW-1185">Reference proteome</keyword>
<gene>
    <name evidence="2" type="primary">LOC100180302</name>
</gene>
<accession>F6WW43</accession>
<reference evidence="2" key="2">
    <citation type="submission" date="2025-08" db="UniProtKB">
        <authorList>
            <consortium name="Ensembl"/>
        </authorList>
    </citation>
    <scope>IDENTIFICATION</scope>
</reference>
<reference evidence="2" key="3">
    <citation type="submission" date="2025-09" db="UniProtKB">
        <authorList>
            <consortium name="Ensembl"/>
        </authorList>
    </citation>
    <scope>IDENTIFICATION</scope>
</reference>
<accession>A0A1W2WCF1</accession>
<dbReference type="Proteomes" id="UP000008144">
    <property type="component" value="Unassembled WGS sequence"/>
</dbReference>
<dbReference type="InterPro" id="IPR040311">
    <property type="entry name" value="CCDC3"/>
</dbReference>
<proteinExistence type="predicted"/>
<evidence type="ECO:0000313" key="2">
    <source>
        <dbReference type="Ensembl" id="ENSCINP00000002540.3"/>
    </source>
</evidence>